<evidence type="ECO:0000313" key="2">
    <source>
        <dbReference type="EMBL" id="OIP67063.1"/>
    </source>
</evidence>
<dbReference type="AlphaFoldDB" id="A0A1J5GEP0"/>
<dbReference type="InterPro" id="IPR036388">
    <property type="entry name" value="WH-like_DNA-bd_sf"/>
</dbReference>
<name>A0A1J5GEP0_9BACT</name>
<dbReference type="SUPFAM" id="SSF46785">
    <property type="entry name" value="Winged helix' DNA-binding domain"/>
    <property type="match status" value="1"/>
</dbReference>
<dbReference type="InterPro" id="IPR036390">
    <property type="entry name" value="WH_DNA-bd_sf"/>
</dbReference>
<evidence type="ECO:0000313" key="3">
    <source>
        <dbReference type="Proteomes" id="UP000182763"/>
    </source>
</evidence>
<dbReference type="InterPro" id="IPR011991">
    <property type="entry name" value="ArsR-like_HTH"/>
</dbReference>
<dbReference type="Gene3D" id="1.10.10.10">
    <property type="entry name" value="Winged helix-like DNA-binding domain superfamily/Winged helix DNA-binding domain"/>
    <property type="match status" value="1"/>
</dbReference>
<dbReference type="GO" id="GO:0006355">
    <property type="term" value="P:regulation of DNA-templated transcription"/>
    <property type="evidence" value="ECO:0007669"/>
    <property type="project" value="UniProtKB-ARBA"/>
</dbReference>
<accession>A0A1J5GEP0</accession>
<proteinExistence type="predicted"/>
<dbReference type="Gene3D" id="3.30.950.30">
    <property type="entry name" value="Schlafen, AAA domain"/>
    <property type="match status" value="1"/>
</dbReference>
<feature type="domain" description="Schlafen AlbA-2" evidence="1">
    <location>
        <begin position="19"/>
        <end position="121"/>
    </location>
</feature>
<evidence type="ECO:0000259" key="1">
    <source>
        <dbReference type="Pfam" id="PF04326"/>
    </source>
</evidence>
<sequence length="445" mass="51141">MVIINMNKDELQLILEEGEGYRIEFKESMTSIDKELVAFANSSGGRIFLGITDDMEIKGINLTNKFKSQIQDIAHNCQPPVKIILEEFENILIINVREGEDKPYKCSSGFYIRVGPNSQKLSRDEIIEFCRTEGKIRFDELINLKFDYHTHFDPQKLEYFLKLAGISKVLDAPTVLTNLGVAERQEGKVIFNNTGILFFSKNLQDIYFHTAITCALYKGTEKVEVLDRRDFNEDLISSIDRALNFLKQYIPLRYEMTGEPRRKEIPEIPYEALREAIINAVAHRDYFEKGTNIMVEMFDDRIEITNFGGLAKGLKPEDFGKKSVLRNPNIANLLHRAGYIEKMGTGINKMKKLISKAGLPPIKFEFDTFFTATFQRPKIREKTREKTREKILSVLKATPYITINELAEMLGISQKGVEWQIAKLKKEGRIKRIGSDKGGSWEILK</sequence>
<comment type="caution">
    <text evidence="2">The sequence shown here is derived from an EMBL/GenBank/DDBJ whole genome shotgun (WGS) entry which is preliminary data.</text>
</comment>
<dbReference type="PANTHER" id="PTHR30595:SF6">
    <property type="entry name" value="SCHLAFEN ALBA-2 DOMAIN-CONTAINING PROTEIN"/>
    <property type="match status" value="1"/>
</dbReference>
<dbReference type="Gene3D" id="3.30.565.60">
    <property type="match status" value="1"/>
</dbReference>
<dbReference type="InterPro" id="IPR038461">
    <property type="entry name" value="Schlafen_AlbA_2_dom_sf"/>
</dbReference>
<organism evidence="2 3">
    <name type="scientific">Candidatus Infernicultor aquiphilus</name>
    <dbReference type="NCBI Taxonomy" id="1805029"/>
    <lineage>
        <taxon>Bacteria</taxon>
        <taxon>Pseudomonadati</taxon>
        <taxon>Atribacterota</taxon>
        <taxon>Candidatus Phoenicimicrobiia</taxon>
        <taxon>Candidatus Pheonicimicrobiales</taxon>
        <taxon>Candidatus Phoenicimicrobiaceae</taxon>
        <taxon>Candidatus Infernicultor</taxon>
    </lineage>
</organism>
<dbReference type="CDD" id="cd00090">
    <property type="entry name" value="HTH_ARSR"/>
    <property type="match status" value="1"/>
</dbReference>
<dbReference type="PANTHER" id="PTHR30595">
    <property type="entry name" value="GLPR-RELATED TRANSCRIPTIONAL REPRESSOR"/>
    <property type="match status" value="1"/>
</dbReference>
<gene>
    <name evidence="2" type="ORF">AUK42_07195</name>
</gene>
<dbReference type="STRING" id="1805029.AUK42_07195"/>
<dbReference type="Proteomes" id="UP000182763">
    <property type="component" value="Unassembled WGS sequence"/>
</dbReference>
<protein>
    <recommendedName>
        <fullName evidence="1">Schlafen AlbA-2 domain-containing protein</fullName>
    </recommendedName>
</protein>
<dbReference type="EMBL" id="MNYY01000144">
    <property type="protein sequence ID" value="OIP67063.1"/>
    <property type="molecule type" value="Genomic_DNA"/>
</dbReference>
<dbReference type="Pfam" id="PF13412">
    <property type="entry name" value="HTH_24"/>
    <property type="match status" value="1"/>
</dbReference>
<reference evidence="2 3" key="1">
    <citation type="journal article" date="2016" name="Environ. Microbiol.">
        <title>Genomic resolution of a cold subsurface aquifer community provides metabolic insights for novel microbes adapted to high CO concentrations.</title>
        <authorList>
            <person name="Probst A.J."/>
            <person name="Castelle C.J."/>
            <person name="Singh A."/>
            <person name="Brown C.T."/>
            <person name="Anantharaman K."/>
            <person name="Sharon I."/>
            <person name="Hug L.A."/>
            <person name="Burstein D."/>
            <person name="Emerson J.B."/>
            <person name="Thomas B.C."/>
            <person name="Banfield J.F."/>
        </authorList>
    </citation>
    <scope>NUCLEOTIDE SEQUENCE [LARGE SCALE GENOMIC DNA]</scope>
    <source>
        <strain evidence="2">CG2_30_33_13</strain>
    </source>
</reference>
<dbReference type="InterPro" id="IPR038475">
    <property type="entry name" value="RecG_C_sf"/>
</dbReference>
<dbReference type="InterPro" id="IPR007421">
    <property type="entry name" value="Schlafen_AlbA_2_dom"/>
</dbReference>
<dbReference type="Pfam" id="PF04326">
    <property type="entry name" value="SLFN_AlbA_2"/>
    <property type="match status" value="1"/>
</dbReference>
<dbReference type="Pfam" id="PF13749">
    <property type="entry name" value="HATPase_c_4"/>
    <property type="match status" value="1"/>
</dbReference>